<gene>
    <name evidence="1" type="ORF">JD844_011328</name>
</gene>
<keyword evidence="2" id="KW-1185">Reference proteome</keyword>
<evidence type="ECO:0000313" key="2">
    <source>
        <dbReference type="Proteomes" id="UP000826234"/>
    </source>
</evidence>
<name>A0ABQ7TJL1_PHRPL</name>
<comment type="caution">
    <text evidence="1">The sequence shown here is derived from an EMBL/GenBank/DDBJ whole genome shotgun (WGS) entry which is preliminary data.</text>
</comment>
<protein>
    <submittedName>
        <fullName evidence="1">Uncharacterized protein</fullName>
    </submittedName>
</protein>
<evidence type="ECO:0000313" key="1">
    <source>
        <dbReference type="EMBL" id="KAH0629333.1"/>
    </source>
</evidence>
<reference evidence="1 2" key="1">
    <citation type="journal article" date="2022" name="Gigascience">
        <title>A chromosome-level genome assembly and annotation of the desert horned lizard, Phrynosoma platyrhinos, provides insight into chromosomal rearrangements among reptiles.</title>
        <authorList>
            <person name="Koochekian N."/>
            <person name="Ascanio A."/>
            <person name="Farleigh K."/>
            <person name="Card D.C."/>
            <person name="Schield D.R."/>
            <person name="Castoe T.A."/>
            <person name="Jezkova T."/>
        </authorList>
    </citation>
    <scope>NUCLEOTIDE SEQUENCE [LARGE SCALE GENOMIC DNA]</scope>
    <source>
        <strain evidence="1">NK-2021</strain>
    </source>
</reference>
<sequence>MKRVNVPEIDTLFTNIAETFNKQQRDFLALWEAIRGLKKAYSCSPASYLSVCMEKIQQEHSDCSVQVHMEGYRFGLDVREKEVPEKLKQAQQQVGKLNHATIGIISSHTKLQEMIHSVLQSQDKLREKVKVTNSEHLDWIRLDGNLTENIEKIRLAEQFSKQYKEEANGVLREMSKSGGLAS</sequence>
<organism evidence="1 2">
    <name type="scientific">Phrynosoma platyrhinos</name>
    <name type="common">Desert horned lizard</name>
    <dbReference type="NCBI Taxonomy" id="52577"/>
    <lineage>
        <taxon>Eukaryota</taxon>
        <taxon>Metazoa</taxon>
        <taxon>Chordata</taxon>
        <taxon>Craniata</taxon>
        <taxon>Vertebrata</taxon>
        <taxon>Euteleostomi</taxon>
        <taxon>Lepidosauria</taxon>
        <taxon>Squamata</taxon>
        <taxon>Bifurcata</taxon>
        <taxon>Unidentata</taxon>
        <taxon>Episquamata</taxon>
        <taxon>Toxicofera</taxon>
        <taxon>Iguania</taxon>
        <taxon>Phrynosomatidae</taxon>
        <taxon>Phrynosomatinae</taxon>
        <taxon>Phrynosoma</taxon>
    </lineage>
</organism>
<accession>A0ABQ7TJL1</accession>
<proteinExistence type="predicted"/>
<dbReference type="EMBL" id="JAIPUX010000439">
    <property type="protein sequence ID" value="KAH0629333.1"/>
    <property type="molecule type" value="Genomic_DNA"/>
</dbReference>
<dbReference type="Proteomes" id="UP000826234">
    <property type="component" value="Unassembled WGS sequence"/>
</dbReference>